<dbReference type="PANTHER" id="PTHR12315">
    <property type="entry name" value="BICOID-INTERACTING PROTEIN RELATED"/>
    <property type="match status" value="1"/>
</dbReference>
<dbReference type="Proteomes" id="UP000030764">
    <property type="component" value="Unassembled WGS sequence"/>
</dbReference>
<evidence type="ECO:0000256" key="2">
    <source>
        <dbReference type="ARBA" id="ARBA00022603"/>
    </source>
</evidence>
<feature type="compositionally biased region" description="Basic residues" evidence="7">
    <location>
        <begin position="160"/>
        <end position="172"/>
    </location>
</feature>
<proteinExistence type="inferred from homology"/>
<evidence type="ECO:0000313" key="9">
    <source>
        <dbReference type="EMBL" id="KFD53120.1"/>
    </source>
</evidence>
<feature type="domain" description="Bin3-type SAM" evidence="8">
    <location>
        <begin position="301"/>
        <end position="554"/>
    </location>
</feature>
<dbReference type="InterPro" id="IPR029063">
    <property type="entry name" value="SAM-dependent_MTases_sf"/>
</dbReference>
<dbReference type="GO" id="GO:0017069">
    <property type="term" value="F:snRNA binding"/>
    <property type="evidence" value="ECO:0007669"/>
    <property type="project" value="TreeGrafter"/>
</dbReference>
<gene>
    <name evidence="9" type="ORF">M513_06034</name>
</gene>
<dbReference type="Gene3D" id="3.40.50.150">
    <property type="entry name" value="Vaccinia Virus protein VP39"/>
    <property type="match status" value="1"/>
</dbReference>
<keyword evidence="3 6" id="KW-0808">Transferase</keyword>
<accession>A0A085M7C4</accession>
<dbReference type="GO" id="GO:0008171">
    <property type="term" value="F:O-methyltransferase activity"/>
    <property type="evidence" value="ECO:0007669"/>
    <property type="project" value="UniProtKB-UniRule"/>
</dbReference>
<dbReference type="AlphaFoldDB" id="A0A085M7C4"/>
<evidence type="ECO:0000313" key="10">
    <source>
        <dbReference type="Proteomes" id="UP000030764"/>
    </source>
</evidence>
<dbReference type="PANTHER" id="PTHR12315:SF0">
    <property type="entry name" value="7SK SNRNA METHYLPHOSPHATE CAPPING ENZYME"/>
    <property type="match status" value="1"/>
</dbReference>
<feature type="region of interest" description="Disordered" evidence="7">
    <location>
        <begin position="238"/>
        <end position="279"/>
    </location>
</feature>
<name>A0A085M7C4_9BILA</name>
<feature type="compositionally biased region" description="Basic residues" evidence="7">
    <location>
        <begin position="46"/>
        <end position="56"/>
    </location>
</feature>
<dbReference type="Pfam" id="PF13649">
    <property type="entry name" value="Methyltransf_25"/>
    <property type="match status" value="1"/>
</dbReference>
<keyword evidence="4 5" id="KW-0949">S-adenosyl-L-methionine</keyword>
<protein>
    <recommendedName>
        <fullName evidence="6">RNA methyltransferase</fullName>
        <ecNumber evidence="6">2.1.1.-</ecNumber>
    </recommendedName>
</protein>
<dbReference type="Pfam" id="PF06859">
    <property type="entry name" value="Bin3"/>
    <property type="match status" value="1"/>
</dbReference>
<evidence type="ECO:0000256" key="6">
    <source>
        <dbReference type="RuleBase" id="RU367087"/>
    </source>
</evidence>
<evidence type="ECO:0000256" key="5">
    <source>
        <dbReference type="PROSITE-ProRule" id="PRU00848"/>
    </source>
</evidence>
<dbReference type="SUPFAM" id="SSF53335">
    <property type="entry name" value="S-adenosyl-L-methionine-dependent methyltransferases"/>
    <property type="match status" value="1"/>
</dbReference>
<keyword evidence="10" id="KW-1185">Reference proteome</keyword>
<dbReference type="EC" id="2.1.1.-" evidence="6"/>
<dbReference type="EMBL" id="KL363220">
    <property type="protein sequence ID" value="KFD53120.1"/>
    <property type="molecule type" value="Genomic_DNA"/>
</dbReference>
<evidence type="ECO:0000256" key="1">
    <source>
        <dbReference type="ARBA" id="ARBA00008361"/>
    </source>
</evidence>
<dbReference type="InterPro" id="IPR041698">
    <property type="entry name" value="Methyltransf_25"/>
</dbReference>
<feature type="region of interest" description="Disordered" evidence="7">
    <location>
        <begin position="28"/>
        <end position="90"/>
    </location>
</feature>
<sequence>MTCSLSIAKRVTVARNLRLCALASRRRSFQPAMKSEEKAEDATNRQRPRTFRHRARTSSGVNRNGVDPVAVSTSGSRKRSAATTQSARQAKRIQLPSKFLLGGNINDPLNLSGLPVDTVSEQGSPVLETKSADEEVDIVIPRNPKDPLNLRFEELEPTASHRRPRKRKRHTSVKADDLESIELVNKASSVLEKGALSDSELPQAKKSRCVISPRPAQPPPPPVDPIVSPVCIEKRKVVETGESSSKGQVDLHDSRKKPRLGHKRPEGASAAPSKKEKQKKFRYGNYSRYYGKRTGQVALADPRMHLLQAEWFQGCRVLDIGCNVGMLTIAIAQEFSPRHVVGIDIDPYLVYMARKNLRMRLHYAELERLKLKFPPSFVEEYGPIVAPPIPARPDEDAPFPNNLSFKVKLKTFAPIGGSSGLCFQQSNYVLESDVFLEQVRPEYDTIIAFSITKWVHLNWGDDGLKRFFKRVYRNLKPGGRFLLEPQPFNSYKKRKAICPEMLENYNRISFYPEHFDQYLKSEEVGFVSGVTVGIPEHSSKGFCRPLMLYTKSSS</sequence>
<feature type="region of interest" description="Disordered" evidence="7">
    <location>
        <begin position="153"/>
        <end position="174"/>
    </location>
</feature>
<evidence type="ECO:0000259" key="8">
    <source>
        <dbReference type="PROSITE" id="PS51515"/>
    </source>
</evidence>
<dbReference type="InterPro" id="IPR010675">
    <property type="entry name" value="Bin3_C"/>
</dbReference>
<feature type="compositionally biased region" description="Basic and acidic residues" evidence="7">
    <location>
        <begin position="34"/>
        <end position="44"/>
    </location>
</feature>
<reference evidence="9 10" key="1">
    <citation type="journal article" date="2014" name="Nat. Genet.">
        <title>Genome and transcriptome of the porcine whipworm Trichuris suis.</title>
        <authorList>
            <person name="Jex A.R."/>
            <person name="Nejsum P."/>
            <person name="Schwarz E.M."/>
            <person name="Hu L."/>
            <person name="Young N.D."/>
            <person name="Hall R.S."/>
            <person name="Korhonen P.K."/>
            <person name="Liao S."/>
            <person name="Thamsborg S."/>
            <person name="Xia J."/>
            <person name="Xu P."/>
            <person name="Wang S."/>
            <person name="Scheerlinck J.P."/>
            <person name="Hofmann A."/>
            <person name="Sternberg P.W."/>
            <person name="Wang J."/>
            <person name="Gasser R.B."/>
        </authorList>
    </citation>
    <scope>NUCLEOTIDE SEQUENCE [LARGE SCALE GENOMIC DNA]</scope>
    <source>
        <strain evidence="9">DCEP-RM93M</strain>
    </source>
</reference>
<comment type="similarity">
    <text evidence="1 6">Belongs to the methyltransferase superfamily.</text>
</comment>
<dbReference type="CDD" id="cd02440">
    <property type="entry name" value="AdoMet_MTases"/>
    <property type="match status" value="1"/>
</dbReference>
<keyword evidence="2 6" id="KW-0489">Methyltransferase</keyword>
<dbReference type="GO" id="GO:0040031">
    <property type="term" value="P:snRNA modification"/>
    <property type="evidence" value="ECO:0007669"/>
    <property type="project" value="TreeGrafter"/>
</dbReference>
<dbReference type="PROSITE" id="PS51515">
    <property type="entry name" value="BIN3_SAM"/>
    <property type="match status" value="1"/>
</dbReference>
<evidence type="ECO:0000256" key="4">
    <source>
        <dbReference type="ARBA" id="ARBA00022691"/>
    </source>
</evidence>
<dbReference type="GO" id="GO:0032259">
    <property type="term" value="P:methylation"/>
    <property type="evidence" value="ECO:0007669"/>
    <property type="project" value="UniProtKB-KW"/>
</dbReference>
<dbReference type="InterPro" id="IPR024160">
    <property type="entry name" value="BIN3_SAM-bd_dom"/>
</dbReference>
<evidence type="ECO:0000256" key="7">
    <source>
        <dbReference type="SAM" id="MobiDB-lite"/>
    </source>
</evidence>
<organism evidence="9 10">
    <name type="scientific">Trichuris suis</name>
    <name type="common">pig whipworm</name>
    <dbReference type="NCBI Taxonomy" id="68888"/>
    <lineage>
        <taxon>Eukaryota</taxon>
        <taxon>Metazoa</taxon>
        <taxon>Ecdysozoa</taxon>
        <taxon>Nematoda</taxon>
        <taxon>Enoplea</taxon>
        <taxon>Dorylaimia</taxon>
        <taxon>Trichinellida</taxon>
        <taxon>Trichuridae</taxon>
        <taxon>Trichuris</taxon>
    </lineage>
</organism>
<evidence type="ECO:0000256" key="3">
    <source>
        <dbReference type="ARBA" id="ARBA00022679"/>
    </source>
</evidence>
<feature type="compositionally biased region" description="Polar residues" evidence="7">
    <location>
        <begin position="71"/>
        <end position="88"/>
    </location>
</feature>
<dbReference type="InterPro" id="IPR039772">
    <property type="entry name" value="Bin3-like"/>
</dbReference>
<dbReference type="GO" id="GO:0008173">
    <property type="term" value="F:RNA methyltransferase activity"/>
    <property type="evidence" value="ECO:0007669"/>
    <property type="project" value="UniProtKB-UniRule"/>
</dbReference>